<dbReference type="KEGG" id="nta:107778406"/>
<evidence type="ECO:0000313" key="1">
    <source>
        <dbReference type="RefSeq" id="XP_016454144.1"/>
    </source>
</evidence>
<dbReference type="OrthoDB" id="1752268at2759"/>
<organism evidence="1">
    <name type="scientific">Nicotiana tabacum</name>
    <name type="common">Common tobacco</name>
    <dbReference type="NCBI Taxonomy" id="4097"/>
    <lineage>
        <taxon>Eukaryota</taxon>
        <taxon>Viridiplantae</taxon>
        <taxon>Streptophyta</taxon>
        <taxon>Embryophyta</taxon>
        <taxon>Tracheophyta</taxon>
        <taxon>Spermatophyta</taxon>
        <taxon>Magnoliopsida</taxon>
        <taxon>eudicotyledons</taxon>
        <taxon>Gunneridae</taxon>
        <taxon>Pentapetalae</taxon>
        <taxon>asterids</taxon>
        <taxon>lamiids</taxon>
        <taxon>Solanales</taxon>
        <taxon>Solanaceae</taxon>
        <taxon>Nicotianoideae</taxon>
        <taxon>Nicotianeae</taxon>
        <taxon>Nicotiana</taxon>
    </lineage>
</organism>
<reference evidence="1" key="1">
    <citation type="submission" date="2025-08" db="UniProtKB">
        <authorList>
            <consortium name="RefSeq"/>
        </authorList>
    </citation>
    <scope>IDENTIFICATION</scope>
</reference>
<sequence>MRSDPSTRKSDTLCEFHQERGQKTEDCIALMQEVVNMLQQGHLKELLTDKGRSTFATGRERQGPSDLPSPARTINMIIGGNDASINDVKFTATHKLKRWINHERYGGLEESIIFNESDADDLTFPCNDALVITLRILDTDVKCIMVDHGSGACIINPRVLSQMRLEDKIVPHCIILTGFDNAVERTSR</sequence>
<dbReference type="PANTHER" id="PTHR33240">
    <property type="entry name" value="OS08G0508500 PROTEIN"/>
    <property type="match status" value="1"/>
</dbReference>
<proteinExistence type="predicted"/>
<name>A0A1S3YPI5_TOBAC</name>
<accession>A0A1S3YPI5</accession>
<gene>
    <name evidence="1" type="primary">LOC107778406</name>
</gene>
<protein>
    <submittedName>
        <fullName evidence="1">Uncharacterized protein</fullName>
    </submittedName>
</protein>
<dbReference type="RefSeq" id="XP_016454144.1">
    <property type="nucleotide sequence ID" value="XM_016598658.1"/>
</dbReference>
<dbReference type="PANTHER" id="PTHR33240:SF8">
    <property type="entry name" value="OS03G0439900 PROTEIN"/>
    <property type="match status" value="1"/>
</dbReference>
<dbReference type="AlphaFoldDB" id="A0A1S3YPI5"/>
<dbReference type="PaxDb" id="4097-A0A1S3YPI5"/>